<dbReference type="CDD" id="cd01168">
    <property type="entry name" value="adenosine_kinase"/>
    <property type="match status" value="1"/>
</dbReference>
<dbReference type="UniPathway" id="UPA00588">
    <property type="reaction ID" value="UER00659"/>
</dbReference>
<proteinExistence type="inferred from homology"/>
<sequence>MTLSILVMCNPLLDIIIQRTKEEIESLGLELGSATVRDDENTLKLIHSIMSGEKDVNFVVGGSLLNSLRVCQGFFKNDDNIELYFTGSIGDDSRGILMQELLVELGIKSEFNICKNSKLETAICAAFITNKERTLLASLGAAKEYSMATFLRPSLQKVLHNASIVAASGYFVEVCFDAVIEAAKVCNKNFSTFIFNLSAVYITQKYIKQLTLLLPYVDYLIGNSKEFVSLCEILKCNSRSDFRIVKSGSYNDCSNLTTLEGNYTTVQNSNEDSKFTNKKLVLRSTIKITKKEEILGNKISETPSTVMEDLLLEIFEYVKAACKIICTRGKYPLMLVQRENENTEQIRGIIDYYNCIHVPEEKQVDFNGCGDGFQGGLMYGLAKSYPLHECIYLGIYAASVILQNVGCSFDSIETLKEQELIGALKEFKVANTKRDLIKKI</sequence>
<protein>
    <recommendedName>
        <fullName evidence="4">adenosine kinase</fullName>
        <ecNumber evidence="4">2.7.1.20</ecNumber>
    </recommendedName>
</protein>
<feature type="domain" description="Carbohydrate kinase PfkB" evidence="11">
    <location>
        <begin position="354"/>
        <end position="410"/>
    </location>
</feature>
<evidence type="ECO:0000256" key="6">
    <source>
        <dbReference type="ARBA" id="ARBA00022726"/>
    </source>
</evidence>
<name>A0A1J4MU58_9CRYT</name>
<feature type="active site" description="Proton acceptor" evidence="10">
    <location>
        <position position="371"/>
    </location>
</feature>
<dbReference type="SUPFAM" id="SSF53613">
    <property type="entry name" value="Ribokinase-like"/>
    <property type="match status" value="1"/>
</dbReference>
<evidence type="ECO:0000256" key="4">
    <source>
        <dbReference type="ARBA" id="ARBA00012119"/>
    </source>
</evidence>
<organism evidence="12 13">
    <name type="scientific">Cryptosporidium andersoni</name>
    <dbReference type="NCBI Taxonomy" id="117008"/>
    <lineage>
        <taxon>Eukaryota</taxon>
        <taxon>Sar</taxon>
        <taxon>Alveolata</taxon>
        <taxon>Apicomplexa</taxon>
        <taxon>Conoidasida</taxon>
        <taxon>Coccidia</taxon>
        <taxon>Eucoccidiorida</taxon>
        <taxon>Eimeriorina</taxon>
        <taxon>Cryptosporidiidae</taxon>
        <taxon>Cryptosporidium</taxon>
    </lineage>
</organism>
<comment type="pathway">
    <text evidence="2">Purine metabolism; AMP biosynthesis via salvage pathway; AMP from adenosine: step 1/1.</text>
</comment>
<dbReference type="GO" id="GO:0006144">
    <property type="term" value="P:purine nucleobase metabolic process"/>
    <property type="evidence" value="ECO:0007669"/>
    <property type="project" value="TreeGrafter"/>
</dbReference>
<dbReference type="PANTHER" id="PTHR45769:SF3">
    <property type="entry name" value="ADENOSINE KINASE"/>
    <property type="match status" value="1"/>
</dbReference>
<keyword evidence="13" id="KW-1185">Reference proteome</keyword>
<dbReference type="Gene3D" id="3.40.1190.20">
    <property type="match status" value="2"/>
</dbReference>
<reference evidence="12 13" key="1">
    <citation type="submission" date="2016-10" db="EMBL/GenBank/DDBJ databases">
        <title>Reductive evolution of mitochondrial metabolism and differential evolution of invasion-related proteins in Cryptosporidium.</title>
        <authorList>
            <person name="Liu S."/>
            <person name="Roellig D.M."/>
            <person name="Guo Y."/>
            <person name="Li N."/>
            <person name="Frace M.A."/>
            <person name="Tang K."/>
            <person name="Zhang L."/>
            <person name="Feng Y."/>
            <person name="Xiao L."/>
        </authorList>
    </citation>
    <scope>NUCLEOTIDE SEQUENCE [LARGE SCALE GENOMIC DNA]</scope>
    <source>
        <strain evidence="12">30847</strain>
    </source>
</reference>
<evidence type="ECO:0000256" key="1">
    <source>
        <dbReference type="ARBA" id="ARBA00001946"/>
    </source>
</evidence>
<dbReference type="OrthoDB" id="432447at2759"/>
<keyword evidence="5" id="KW-0808">Transferase</keyword>
<evidence type="ECO:0000259" key="11">
    <source>
        <dbReference type="Pfam" id="PF00294"/>
    </source>
</evidence>
<dbReference type="InterPro" id="IPR029056">
    <property type="entry name" value="Ribokinase-like"/>
</dbReference>
<dbReference type="GO" id="GO:0044209">
    <property type="term" value="P:AMP salvage"/>
    <property type="evidence" value="ECO:0007669"/>
    <property type="project" value="UniProtKB-UniPathway"/>
</dbReference>
<dbReference type="RefSeq" id="XP_067068817.1">
    <property type="nucleotide sequence ID" value="XM_067212544.1"/>
</dbReference>
<keyword evidence="9" id="KW-0067">ATP-binding</keyword>
<dbReference type="InterPro" id="IPR011611">
    <property type="entry name" value="PfkB_dom"/>
</dbReference>
<evidence type="ECO:0000256" key="8">
    <source>
        <dbReference type="ARBA" id="ARBA00022777"/>
    </source>
</evidence>
<evidence type="ECO:0000256" key="2">
    <source>
        <dbReference type="ARBA" id="ARBA00004801"/>
    </source>
</evidence>
<keyword evidence="8 12" id="KW-0418">Kinase</keyword>
<dbReference type="InterPro" id="IPR001805">
    <property type="entry name" value="Adenokinase"/>
</dbReference>
<dbReference type="Pfam" id="PF00294">
    <property type="entry name" value="PfkB"/>
    <property type="match status" value="2"/>
</dbReference>
<accession>A0A1J4MU58</accession>
<dbReference type="AlphaFoldDB" id="A0A1J4MU58"/>
<comment type="cofactor">
    <cofactor evidence="1">
        <name>Mg(2+)</name>
        <dbReference type="ChEBI" id="CHEBI:18420"/>
    </cofactor>
</comment>
<dbReference type="GO" id="GO:0004001">
    <property type="term" value="F:adenosine kinase activity"/>
    <property type="evidence" value="ECO:0007669"/>
    <property type="project" value="UniProtKB-EC"/>
</dbReference>
<dbReference type="GO" id="GO:0005524">
    <property type="term" value="F:ATP binding"/>
    <property type="evidence" value="ECO:0007669"/>
    <property type="project" value="UniProtKB-KW"/>
</dbReference>
<evidence type="ECO:0000256" key="7">
    <source>
        <dbReference type="ARBA" id="ARBA00022741"/>
    </source>
</evidence>
<dbReference type="GeneID" id="92366498"/>
<dbReference type="PANTHER" id="PTHR45769">
    <property type="entry name" value="ADENOSINE KINASE"/>
    <property type="match status" value="1"/>
</dbReference>
<feature type="domain" description="Carbohydrate kinase PfkB" evidence="11">
    <location>
        <begin position="52"/>
        <end position="234"/>
    </location>
</feature>
<evidence type="ECO:0000256" key="10">
    <source>
        <dbReference type="PIRSR" id="PIRSR601805-1"/>
    </source>
</evidence>
<evidence type="ECO:0000313" key="13">
    <source>
        <dbReference type="Proteomes" id="UP000186804"/>
    </source>
</evidence>
<dbReference type="EMBL" id="LRBS01000048">
    <property type="protein sequence ID" value="OII76971.1"/>
    <property type="molecule type" value="Genomic_DNA"/>
</dbReference>
<keyword evidence="7" id="KW-0547">Nucleotide-binding</keyword>
<evidence type="ECO:0000256" key="9">
    <source>
        <dbReference type="ARBA" id="ARBA00022840"/>
    </source>
</evidence>
<dbReference type="GO" id="GO:0006166">
    <property type="term" value="P:purine ribonucleoside salvage"/>
    <property type="evidence" value="ECO:0007669"/>
    <property type="project" value="UniProtKB-KW"/>
</dbReference>
<dbReference type="Proteomes" id="UP000186804">
    <property type="component" value="Unassembled WGS sequence"/>
</dbReference>
<gene>
    <name evidence="12" type="ORF">cand_023140</name>
</gene>
<dbReference type="EC" id="2.7.1.20" evidence="4"/>
<evidence type="ECO:0000256" key="3">
    <source>
        <dbReference type="ARBA" id="ARBA00010688"/>
    </source>
</evidence>
<evidence type="ECO:0000256" key="5">
    <source>
        <dbReference type="ARBA" id="ARBA00022679"/>
    </source>
</evidence>
<keyword evidence="6" id="KW-0660">Purine salvage</keyword>
<dbReference type="GO" id="GO:0005634">
    <property type="term" value="C:nucleus"/>
    <property type="evidence" value="ECO:0007669"/>
    <property type="project" value="TreeGrafter"/>
</dbReference>
<dbReference type="GO" id="GO:0005829">
    <property type="term" value="C:cytosol"/>
    <property type="evidence" value="ECO:0007669"/>
    <property type="project" value="TreeGrafter"/>
</dbReference>
<evidence type="ECO:0000313" key="12">
    <source>
        <dbReference type="EMBL" id="OII76971.1"/>
    </source>
</evidence>
<dbReference type="VEuPathDB" id="CryptoDB:cand_023140"/>
<comment type="similarity">
    <text evidence="3">Belongs to the carbohydrate kinase PfkB family.</text>
</comment>
<comment type="caution">
    <text evidence="12">The sequence shown here is derived from an EMBL/GenBank/DDBJ whole genome shotgun (WGS) entry which is preliminary data.</text>
</comment>